<accession>X0SSS5</accession>
<sequence>SFIADGYHIPYYTLRAVIRAKGKERSILVSDLAHLSGFPEGEYNKNGLTVVLKDGGLWVKSEGTNLLSGAIKTLNEGCEYLAVHAGFTIEEALVLASLNPARYMGAEHKTQLYPGYKGPLVLFSWKDKKLIIKEVHNCHG</sequence>
<dbReference type="PANTHER" id="PTHR11113">
    <property type="entry name" value="N-ACETYLGLUCOSAMINE-6-PHOSPHATE DEACETYLASE"/>
    <property type="match status" value="1"/>
</dbReference>
<name>X0SSS5_9ZZZZ</name>
<evidence type="ECO:0008006" key="3">
    <source>
        <dbReference type="Google" id="ProtNLM"/>
    </source>
</evidence>
<proteinExistence type="predicted"/>
<dbReference type="InterPro" id="IPR011059">
    <property type="entry name" value="Metal-dep_hydrolase_composite"/>
</dbReference>
<evidence type="ECO:0000256" key="1">
    <source>
        <dbReference type="ARBA" id="ARBA00022801"/>
    </source>
</evidence>
<dbReference type="Gene3D" id="2.30.40.10">
    <property type="entry name" value="Urease, subunit C, domain 1"/>
    <property type="match status" value="1"/>
</dbReference>
<dbReference type="GO" id="GO:0008448">
    <property type="term" value="F:N-acetylglucosamine-6-phosphate deacetylase activity"/>
    <property type="evidence" value="ECO:0007669"/>
    <property type="project" value="TreeGrafter"/>
</dbReference>
<dbReference type="InterPro" id="IPR032466">
    <property type="entry name" value="Metal_Hydrolase"/>
</dbReference>
<dbReference type="SUPFAM" id="SSF51556">
    <property type="entry name" value="Metallo-dependent hydrolases"/>
    <property type="match status" value="1"/>
</dbReference>
<keyword evidence="1" id="KW-0378">Hydrolase</keyword>
<protein>
    <recommendedName>
        <fullName evidence="3">Amidohydrolase-related domain-containing protein</fullName>
    </recommendedName>
</protein>
<feature type="non-terminal residue" evidence="2">
    <location>
        <position position="1"/>
    </location>
</feature>
<dbReference type="PANTHER" id="PTHR11113:SF14">
    <property type="entry name" value="N-ACETYLGLUCOSAMINE-6-PHOSPHATE DEACETYLASE"/>
    <property type="match status" value="1"/>
</dbReference>
<dbReference type="GO" id="GO:0006046">
    <property type="term" value="P:N-acetylglucosamine catabolic process"/>
    <property type="evidence" value="ECO:0007669"/>
    <property type="project" value="TreeGrafter"/>
</dbReference>
<dbReference type="AlphaFoldDB" id="X0SSS5"/>
<dbReference type="Gene3D" id="3.20.20.140">
    <property type="entry name" value="Metal-dependent hydrolases"/>
    <property type="match status" value="1"/>
</dbReference>
<dbReference type="EMBL" id="BARS01000495">
    <property type="protein sequence ID" value="GAF78206.1"/>
    <property type="molecule type" value="Genomic_DNA"/>
</dbReference>
<comment type="caution">
    <text evidence="2">The sequence shown here is derived from an EMBL/GenBank/DDBJ whole genome shotgun (WGS) entry which is preliminary data.</text>
</comment>
<evidence type="ECO:0000313" key="2">
    <source>
        <dbReference type="EMBL" id="GAF78206.1"/>
    </source>
</evidence>
<organism evidence="2">
    <name type="scientific">marine sediment metagenome</name>
    <dbReference type="NCBI Taxonomy" id="412755"/>
    <lineage>
        <taxon>unclassified sequences</taxon>
        <taxon>metagenomes</taxon>
        <taxon>ecological metagenomes</taxon>
    </lineage>
</organism>
<reference evidence="2" key="1">
    <citation type="journal article" date="2014" name="Front. Microbiol.">
        <title>High frequency of phylogenetically diverse reductive dehalogenase-homologous genes in deep subseafloor sedimentary metagenomes.</title>
        <authorList>
            <person name="Kawai M."/>
            <person name="Futagami T."/>
            <person name="Toyoda A."/>
            <person name="Takaki Y."/>
            <person name="Nishi S."/>
            <person name="Hori S."/>
            <person name="Arai W."/>
            <person name="Tsubouchi T."/>
            <person name="Morono Y."/>
            <person name="Uchiyama I."/>
            <person name="Ito T."/>
            <person name="Fujiyama A."/>
            <person name="Inagaki F."/>
            <person name="Takami H."/>
        </authorList>
    </citation>
    <scope>NUCLEOTIDE SEQUENCE</scope>
    <source>
        <strain evidence="2">Expedition CK06-06</strain>
    </source>
</reference>
<gene>
    <name evidence="2" type="ORF">S01H1_01189</name>
</gene>